<comment type="caution">
    <text evidence="3">The sequence shown here is derived from an EMBL/GenBank/DDBJ whole genome shotgun (WGS) entry which is preliminary data.</text>
</comment>
<sequence length="884" mass="98986">MLFTIWMELVSSHESRTEMLETQLPTENDGNKERNLTQEEDNVSVLEEEKYISDANQSIGESKSIQRCVNDNPALVDNNLPTQNNQGKSPLCLFLKNSKFILFQIPMLLDDSSQNILDDPTDDLMHQDLLDPYPCLDELGDVDPMQWGPEAFPNLAPLPDEPDCQIKEEIKIEPVSPMTLLPPSPSPSSSSSSDTWIGESISEVKRCLAIRAALFVCNYQRADGSALWQQQEALKRISSKEEEERRADEFLASNWNKGFILETPPISPPQVSDSSPPDSPQPNNKNQDSVVMMSPIKIVPVSKNGDNATKMSPGSNAESYPAFALDGLKEKTGKKPQLGNLSEPGPAHFTVRHANRYSTAVDFSVIHKLYGTISAVQCIKIGGGTKIVIAQQAGNSAKSVKIQPKPEPGLGSTLPVVTVPKINKVKLKGRPLPDLNLTQASPSRNSTYVRKFNNEIYAKHLWLCGCEQKNAVFCFPCLLFGGDAAWTRSGVTDLGHLPLKIKKHESSQSHLKNVVSLAMLGKTNIAAQLSEVYRTNILKHNEEVRKNREILSNIIDCIKFCGQYELPLRGYDEENDSKNLGVFRGLLQFANNLNEPLKNHLEHASVFKEQLRQVLNGNNEKLIAQAYDGAAVMGGGKNGVQAIVKENYPNSHFVHCYAHQLNLILQQAASQNSQVRIFFSDLSGISAFLSRSSQRTAVFDKICSQKFPQASTTRIRSDESCDEEHTSAKRRKTDAKTMATAAKEICDKICVQARERFYFTAHPAAAKLLQTNQLVVLYDRREFHEESGVLNLYQILENSLSEVFSLFKIVLTTPMTTAEAERCFSTLKRIKIFLRSTMSEECLSALAMLTIERKLVEMTKDFNEKVMEEFIKRKNRRMDFTYKK</sequence>
<dbReference type="Proteomes" id="UP001148838">
    <property type="component" value="Unassembled WGS sequence"/>
</dbReference>
<feature type="region of interest" description="Disordered" evidence="1">
    <location>
        <begin position="175"/>
        <end position="195"/>
    </location>
</feature>
<protein>
    <recommendedName>
        <fullName evidence="2">HAT C-terminal dimerisation domain-containing protein</fullName>
    </recommendedName>
</protein>
<evidence type="ECO:0000313" key="3">
    <source>
        <dbReference type="EMBL" id="KAJ4441471.1"/>
    </source>
</evidence>
<name>A0ABQ8T5V0_PERAM</name>
<dbReference type="PANTHER" id="PTHR45749">
    <property type="match status" value="1"/>
</dbReference>
<keyword evidence="4" id="KW-1185">Reference proteome</keyword>
<feature type="region of interest" description="Disordered" evidence="1">
    <location>
        <begin position="714"/>
        <end position="734"/>
    </location>
</feature>
<evidence type="ECO:0000313" key="4">
    <source>
        <dbReference type="Proteomes" id="UP001148838"/>
    </source>
</evidence>
<feature type="region of interest" description="Disordered" evidence="1">
    <location>
        <begin position="16"/>
        <end position="39"/>
    </location>
</feature>
<feature type="compositionally biased region" description="Low complexity" evidence="1">
    <location>
        <begin position="269"/>
        <end position="288"/>
    </location>
</feature>
<accession>A0ABQ8T5V0</accession>
<evidence type="ECO:0000256" key="1">
    <source>
        <dbReference type="SAM" id="MobiDB-lite"/>
    </source>
</evidence>
<dbReference type="EMBL" id="JAJSOF020000015">
    <property type="protein sequence ID" value="KAJ4441471.1"/>
    <property type="molecule type" value="Genomic_DNA"/>
</dbReference>
<feature type="compositionally biased region" description="Basic and acidic residues" evidence="1">
    <location>
        <begin position="715"/>
        <end position="727"/>
    </location>
</feature>
<proteinExistence type="predicted"/>
<feature type="region of interest" description="Disordered" evidence="1">
    <location>
        <begin position="262"/>
        <end position="291"/>
    </location>
</feature>
<reference evidence="3 4" key="1">
    <citation type="journal article" date="2022" name="Allergy">
        <title>Genome assembly and annotation of Periplaneta americana reveal a comprehensive cockroach allergen profile.</title>
        <authorList>
            <person name="Wang L."/>
            <person name="Xiong Q."/>
            <person name="Saelim N."/>
            <person name="Wang L."/>
            <person name="Nong W."/>
            <person name="Wan A.T."/>
            <person name="Shi M."/>
            <person name="Liu X."/>
            <person name="Cao Q."/>
            <person name="Hui J.H.L."/>
            <person name="Sookrung N."/>
            <person name="Leung T.F."/>
            <person name="Tungtrongchitr A."/>
            <person name="Tsui S.K.W."/>
        </authorList>
    </citation>
    <scope>NUCLEOTIDE SEQUENCE [LARGE SCALE GENOMIC DNA]</scope>
    <source>
        <strain evidence="3">PWHHKU_190912</strain>
    </source>
</reference>
<dbReference type="InterPro" id="IPR008906">
    <property type="entry name" value="HATC_C_dom"/>
</dbReference>
<dbReference type="Pfam" id="PF05699">
    <property type="entry name" value="Dimer_Tnp_hAT"/>
    <property type="match status" value="1"/>
</dbReference>
<dbReference type="PANTHER" id="PTHR45749:SF21">
    <property type="entry name" value="DUF4371 DOMAIN-CONTAINING PROTEIN"/>
    <property type="match status" value="1"/>
</dbReference>
<organism evidence="3 4">
    <name type="scientific">Periplaneta americana</name>
    <name type="common">American cockroach</name>
    <name type="synonym">Blatta americana</name>
    <dbReference type="NCBI Taxonomy" id="6978"/>
    <lineage>
        <taxon>Eukaryota</taxon>
        <taxon>Metazoa</taxon>
        <taxon>Ecdysozoa</taxon>
        <taxon>Arthropoda</taxon>
        <taxon>Hexapoda</taxon>
        <taxon>Insecta</taxon>
        <taxon>Pterygota</taxon>
        <taxon>Neoptera</taxon>
        <taxon>Polyneoptera</taxon>
        <taxon>Dictyoptera</taxon>
        <taxon>Blattodea</taxon>
        <taxon>Blattoidea</taxon>
        <taxon>Blattidae</taxon>
        <taxon>Blattinae</taxon>
        <taxon>Periplaneta</taxon>
    </lineage>
</organism>
<dbReference type="SUPFAM" id="SSF53098">
    <property type="entry name" value="Ribonuclease H-like"/>
    <property type="match status" value="1"/>
</dbReference>
<feature type="domain" description="HAT C-terminal dimerisation" evidence="2">
    <location>
        <begin position="785"/>
        <end position="854"/>
    </location>
</feature>
<dbReference type="InterPro" id="IPR012337">
    <property type="entry name" value="RNaseH-like_sf"/>
</dbReference>
<evidence type="ECO:0000259" key="2">
    <source>
        <dbReference type="Pfam" id="PF05699"/>
    </source>
</evidence>
<gene>
    <name evidence="3" type="ORF">ANN_11326</name>
</gene>